<dbReference type="GO" id="GO:0035267">
    <property type="term" value="C:NuA4 histone acetyltransferase complex"/>
    <property type="evidence" value="ECO:0007669"/>
    <property type="project" value="TreeGrafter"/>
</dbReference>
<feature type="compositionally biased region" description="Polar residues" evidence="10">
    <location>
        <begin position="205"/>
        <end position="217"/>
    </location>
</feature>
<dbReference type="InterPro" id="IPR019787">
    <property type="entry name" value="Znf_PHD-finger"/>
</dbReference>
<feature type="region of interest" description="Disordered" evidence="10">
    <location>
        <begin position="166"/>
        <end position="312"/>
    </location>
</feature>
<evidence type="ECO:0000256" key="4">
    <source>
        <dbReference type="ARBA" id="ARBA00022771"/>
    </source>
</evidence>
<feature type="binding site" evidence="7">
    <location>
        <position position="501"/>
    </location>
    <ligand>
        <name>Zn(2+)</name>
        <dbReference type="ChEBI" id="CHEBI:29105"/>
        <label>1</label>
    </ligand>
</feature>
<feature type="compositionally biased region" description="Polar residues" evidence="10">
    <location>
        <begin position="376"/>
        <end position="385"/>
    </location>
</feature>
<sequence length="521" mass="58726">MQQPYVEDIEDLVRDVSAEMTHRLGKIAKWEARVHDLAVECEALDQRVFGSDVPRDAIWEEQAMLLAEKKCRMRELAEKKVRLVERSERVLIAIFNKIREATYHFKIEMEVDNPGSAEQREKLFYQAMGLHHLLGLDHMAGVTNFENPFEKDSDDFDKQMMDYCESGSKASDDYKDSRRGSNAGKPTVAKKNVGRPKTVLKERSNGTLNRSEQSSARIPNKVADKNDKKKKAGMSNYMRKKTERLREQSKMMEAYERRKIEASQRHSFKNGEKDRLTPFSVASSTGEERAGLKRDSSEAPTEFSSSGALEWRDGDSDRASALAASAFADVADDANDYNLDDDDADLMDAFDFCPGALPSPPREIMDALDDSSIFSFGNGFETNPTSDERLSQKNGFDSGERSTPSPAVVSSGKTPTIGDAQHERRKRNFMFGTVSDTSMHGRPRKLTDRAVELVQMNRAKEEKRRADDEQSWCFCKDGSSDSRMIACDGPNCPTLWFHFDCVGLHSEPDGKWFCPGCSSDN</sequence>
<comment type="caution">
    <text evidence="12">The sequence shown here is derived from an EMBL/GenBank/DDBJ whole genome shotgun (WGS) entry which is preliminary data.</text>
</comment>
<comment type="subcellular location">
    <subcellularLocation>
        <location evidence="1">Nucleus</location>
    </subcellularLocation>
</comment>
<dbReference type="GO" id="GO:0008270">
    <property type="term" value="F:zinc ion binding"/>
    <property type="evidence" value="ECO:0007669"/>
    <property type="project" value="UniProtKB-KW"/>
</dbReference>
<feature type="binding site" evidence="7">
    <location>
        <position position="487"/>
    </location>
    <ligand>
        <name>Zn(2+)</name>
        <dbReference type="ChEBI" id="CHEBI:29105"/>
        <label>2</label>
    </ligand>
</feature>
<dbReference type="PANTHER" id="PTHR10333">
    <property type="entry name" value="INHIBITOR OF GROWTH PROTEIN"/>
    <property type="match status" value="1"/>
</dbReference>
<organism evidence="12 13">
    <name type="scientific">Caenorhabditis auriculariae</name>
    <dbReference type="NCBI Taxonomy" id="2777116"/>
    <lineage>
        <taxon>Eukaryota</taxon>
        <taxon>Metazoa</taxon>
        <taxon>Ecdysozoa</taxon>
        <taxon>Nematoda</taxon>
        <taxon>Chromadorea</taxon>
        <taxon>Rhabditida</taxon>
        <taxon>Rhabditina</taxon>
        <taxon>Rhabditomorpha</taxon>
        <taxon>Rhabditoidea</taxon>
        <taxon>Rhabditidae</taxon>
        <taxon>Peloderinae</taxon>
        <taxon>Caenorhabditis</taxon>
    </lineage>
</organism>
<keyword evidence="4 8" id="KW-0863">Zinc-finger</keyword>
<feature type="compositionally biased region" description="Basic residues" evidence="10">
    <location>
        <begin position="228"/>
        <end position="243"/>
    </location>
</feature>
<dbReference type="EMBL" id="CAJGYM010000025">
    <property type="protein sequence ID" value="CAD6192095.1"/>
    <property type="molecule type" value="Genomic_DNA"/>
</dbReference>
<dbReference type="InterPro" id="IPR019786">
    <property type="entry name" value="Zinc_finger_PHD-type_CS"/>
</dbReference>
<dbReference type="Proteomes" id="UP000835052">
    <property type="component" value="Unassembled WGS sequence"/>
</dbReference>
<dbReference type="PANTHER" id="PTHR10333:SF79">
    <property type="entry name" value="PHD-TYPE DOMAIN-CONTAINING PROTEIN"/>
    <property type="match status" value="1"/>
</dbReference>
<feature type="domain" description="PHD-type" evidence="11">
    <location>
        <begin position="470"/>
        <end position="520"/>
    </location>
</feature>
<feature type="compositionally biased region" description="Polar residues" evidence="10">
    <location>
        <begin position="298"/>
        <end position="307"/>
    </location>
</feature>
<keyword evidence="6" id="KW-0539">Nucleus</keyword>
<name>A0A8S1H9Z4_9PELO</name>
<feature type="compositionally biased region" description="Basic and acidic residues" evidence="10">
    <location>
        <begin position="244"/>
        <end position="276"/>
    </location>
</feature>
<evidence type="ECO:0000256" key="6">
    <source>
        <dbReference type="ARBA" id="ARBA00023242"/>
    </source>
</evidence>
<dbReference type="SUPFAM" id="SSF57903">
    <property type="entry name" value="FYVE/PHD zinc finger"/>
    <property type="match status" value="1"/>
</dbReference>
<evidence type="ECO:0000256" key="9">
    <source>
        <dbReference type="SAM" id="Coils"/>
    </source>
</evidence>
<feature type="binding site" evidence="7">
    <location>
        <position position="492"/>
    </location>
    <ligand>
        <name>Zn(2+)</name>
        <dbReference type="ChEBI" id="CHEBI:29105"/>
        <label>2</label>
    </ligand>
</feature>
<evidence type="ECO:0000313" key="13">
    <source>
        <dbReference type="Proteomes" id="UP000835052"/>
    </source>
</evidence>
<evidence type="ECO:0000256" key="5">
    <source>
        <dbReference type="ARBA" id="ARBA00022833"/>
    </source>
</evidence>
<evidence type="ECO:0000259" key="11">
    <source>
        <dbReference type="PROSITE" id="PS50016"/>
    </source>
</evidence>
<evidence type="ECO:0000256" key="10">
    <source>
        <dbReference type="SAM" id="MobiDB-lite"/>
    </source>
</evidence>
<feature type="binding site" evidence="7">
    <location>
        <position position="517"/>
    </location>
    <ligand>
        <name>Zn(2+)</name>
        <dbReference type="ChEBI" id="CHEBI:29105"/>
        <label>2</label>
    </ligand>
</feature>
<keyword evidence="3 7" id="KW-0479">Metal-binding</keyword>
<feature type="binding site" evidence="7">
    <location>
        <position position="475"/>
    </location>
    <ligand>
        <name>Zn(2+)</name>
        <dbReference type="ChEBI" id="CHEBI:29105"/>
        <label>1</label>
    </ligand>
</feature>
<evidence type="ECO:0000256" key="2">
    <source>
        <dbReference type="ARBA" id="ARBA00010210"/>
    </source>
</evidence>
<proteinExistence type="inferred from homology"/>
<evidence type="ECO:0000256" key="8">
    <source>
        <dbReference type="PROSITE-ProRule" id="PRU00146"/>
    </source>
</evidence>
<feature type="compositionally biased region" description="Basic and acidic residues" evidence="10">
    <location>
        <begin position="170"/>
        <end position="179"/>
    </location>
</feature>
<feature type="compositionally biased region" description="Basic and acidic residues" evidence="10">
    <location>
        <begin position="286"/>
        <end position="297"/>
    </location>
</feature>
<dbReference type="InterPro" id="IPR001965">
    <property type="entry name" value="Znf_PHD"/>
</dbReference>
<dbReference type="Gene3D" id="3.30.40.10">
    <property type="entry name" value="Zinc/RING finger domain, C3HC4 (zinc finger)"/>
    <property type="match status" value="1"/>
</dbReference>
<evidence type="ECO:0000256" key="1">
    <source>
        <dbReference type="ARBA" id="ARBA00004123"/>
    </source>
</evidence>
<feature type="binding site" evidence="7">
    <location>
        <position position="473"/>
    </location>
    <ligand>
        <name>Zn(2+)</name>
        <dbReference type="ChEBI" id="CHEBI:29105"/>
        <label>1</label>
    </ligand>
</feature>
<evidence type="ECO:0000256" key="3">
    <source>
        <dbReference type="ARBA" id="ARBA00022723"/>
    </source>
</evidence>
<dbReference type="PROSITE" id="PS01359">
    <property type="entry name" value="ZF_PHD_1"/>
    <property type="match status" value="1"/>
</dbReference>
<keyword evidence="13" id="KW-1185">Reference proteome</keyword>
<evidence type="ECO:0000256" key="7">
    <source>
        <dbReference type="PIRSR" id="PIRSR628651-51"/>
    </source>
</evidence>
<dbReference type="GO" id="GO:0005634">
    <property type="term" value="C:nucleus"/>
    <property type="evidence" value="ECO:0007669"/>
    <property type="project" value="UniProtKB-SubCell"/>
</dbReference>
<feature type="binding site" evidence="7">
    <location>
        <position position="514"/>
    </location>
    <ligand>
        <name>Zn(2+)</name>
        <dbReference type="ChEBI" id="CHEBI:29105"/>
        <label>2</label>
    </ligand>
</feature>
<feature type="binding site" evidence="7">
    <location>
        <position position="498"/>
    </location>
    <ligand>
        <name>Zn(2+)</name>
        <dbReference type="ChEBI" id="CHEBI:29105"/>
        <label>1</label>
    </ligand>
</feature>
<dbReference type="AlphaFoldDB" id="A0A8S1H9Z4"/>
<keyword evidence="5 7" id="KW-0862">Zinc</keyword>
<dbReference type="InterPro" id="IPR011011">
    <property type="entry name" value="Znf_FYVE_PHD"/>
</dbReference>
<keyword evidence="9" id="KW-0175">Coiled coil</keyword>
<feature type="region of interest" description="Disordered" evidence="10">
    <location>
        <begin position="376"/>
        <end position="418"/>
    </location>
</feature>
<dbReference type="InterPro" id="IPR028651">
    <property type="entry name" value="ING_fam"/>
</dbReference>
<evidence type="ECO:0000313" key="12">
    <source>
        <dbReference type="EMBL" id="CAD6192095.1"/>
    </source>
</evidence>
<comment type="similarity">
    <text evidence="2">Belongs to the ING family.</text>
</comment>
<dbReference type="Pfam" id="PF00628">
    <property type="entry name" value="PHD"/>
    <property type="match status" value="1"/>
</dbReference>
<protein>
    <recommendedName>
        <fullName evidence="11">PHD-type domain-containing protein</fullName>
    </recommendedName>
</protein>
<dbReference type="CDD" id="cd15505">
    <property type="entry name" value="PHD_ING"/>
    <property type="match status" value="1"/>
</dbReference>
<dbReference type="PROSITE" id="PS50016">
    <property type="entry name" value="ZF_PHD_2"/>
    <property type="match status" value="1"/>
</dbReference>
<feature type="coiled-coil region" evidence="9">
    <location>
        <begin position="27"/>
        <end position="86"/>
    </location>
</feature>
<dbReference type="SMART" id="SM00249">
    <property type="entry name" value="PHD"/>
    <property type="match status" value="1"/>
</dbReference>
<reference evidence="12" key="1">
    <citation type="submission" date="2020-10" db="EMBL/GenBank/DDBJ databases">
        <authorList>
            <person name="Kikuchi T."/>
        </authorList>
    </citation>
    <scope>NUCLEOTIDE SEQUENCE</scope>
    <source>
        <strain evidence="12">NKZ352</strain>
    </source>
</reference>
<gene>
    <name evidence="12" type="ORF">CAUJ_LOCUS8014</name>
</gene>
<dbReference type="InterPro" id="IPR013083">
    <property type="entry name" value="Znf_RING/FYVE/PHD"/>
</dbReference>
<accession>A0A8S1H9Z4</accession>
<dbReference type="OrthoDB" id="5411773at2759"/>